<keyword evidence="20" id="KW-1185">Reference proteome</keyword>
<dbReference type="STRING" id="43700.ENSMALP00000004874"/>
<accession>A0A3Q3IML8</accession>
<evidence type="ECO:0000313" key="20">
    <source>
        <dbReference type="Proteomes" id="UP000261600"/>
    </source>
</evidence>
<dbReference type="InterPro" id="IPR002126">
    <property type="entry name" value="Cadherin-like_dom"/>
</dbReference>
<keyword evidence="5 17" id="KW-0732">Signal</keyword>
<dbReference type="Ensembl" id="ENSMALT00000004985.1">
    <property type="protein sequence ID" value="ENSMALP00000004874.1"/>
    <property type="gene ID" value="ENSMALG00000003527.1"/>
</dbReference>
<dbReference type="Pfam" id="PF00028">
    <property type="entry name" value="Cadherin"/>
    <property type="match status" value="5"/>
</dbReference>
<dbReference type="PANTHER" id="PTHR24027:SF106">
    <property type="entry name" value="CADHERIN-18"/>
    <property type="match status" value="1"/>
</dbReference>
<evidence type="ECO:0000256" key="2">
    <source>
        <dbReference type="ARBA" id="ARBA00022475"/>
    </source>
</evidence>
<keyword evidence="11" id="KW-0325">Glycoprotein</keyword>
<dbReference type="GO" id="GO:0005509">
    <property type="term" value="F:calcium ion binding"/>
    <property type="evidence" value="ECO:0007669"/>
    <property type="project" value="UniProtKB-UniRule"/>
</dbReference>
<dbReference type="GO" id="GO:0005912">
    <property type="term" value="C:adherens junction"/>
    <property type="evidence" value="ECO:0007669"/>
    <property type="project" value="TreeGrafter"/>
</dbReference>
<keyword evidence="3 13" id="KW-0812">Transmembrane</keyword>
<feature type="chain" id="PRO_5018722385" description="Cadherin domain-containing protein" evidence="17">
    <location>
        <begin position="30"/>
        <end position="1086"/>
    </location>
</feature>
<keyword evidence="4" id="KW-0479">Metal-binding</keyword>
<keyword evidence="6" id="KW-0677">Repeat</keyword>
<dbReference type="GO" id="GO:0034332">
    <property type="term" value="P:adherens junction organization"/>
    <property type="evidence" value="ECO:0007669"/>
    <property type="project" value="TreeGrafter"/>
</dbReference>
<dbReference type="GO" id="GO:0007043">
    <property type="term" value="P:cell-cell junction assembly"/>
    <property type="evidence" value="ECO:0007669"/>
    <property type="project" value="TreeGrafter"/>
</dbReference>
<dbReference type="PROSITE" id="PS51257">
    <property type="entry name" value="PROKAR_LIPOPROTEIN"/>
    <property type="match status" value="1"/>
</dbReference>
<dbReference type="InterPro" id="IPR027397">
    <property type="entry name" value="Catenin-bd_sf"/>
</dbReference>
<keyword evidence="2" id="KW-1003">Cell membrane</keyword>
<dbReference type="PROSITE" id="PS50268">
    <property type="entry name" value="CADHERIN_2"/>
    <property type="match status" value="5"/>
</dbReference>
<evidence type="ECO:0000256" key="9">
    <source>
        <dbReference type="ARBA" id="ARBA00022989"/>
    </source>
</evidence>
<feature type="compositionally biased region" description="Polar residues" evidence="15">
    <location>
        <begin position="1069"/>
        <end position="1086"/>
    </location>
</feature>
<dbReference type="GO" id="GO:0016339">
    <property type="term" value="P:calcium-dependent cell-cell adhesion via plasma membrane cell adhesion molecules"/>
    <property type="evidence" value="ECO:0007669"/>
    <property type="project" value="TreeGrafter"/>
</dbReference>
<feature type="region of interest" description="Disordered" evidence="15">
    <location>
        <begin position="116"/>
        <end position="191"/>
    </location>
</feature>
<dbReference type="PANTHER" id="PTHR24027">
    <property type="entry name" value="CADHERIN-23"/>
    <property type="match status" value="1"/>
</dbReference>
<dbReference type="GO" id="GO:0016342">
    <property type="term" value="C:catenin complex"/>
    <property type="evidence" value="ECO:0007669"/>
    <property type="project" value="TreeGrafter"/>
</dbReference>
<dbReference type="Proteomes" id="UP000261600">
    <property type="component" value="Unplaced"/>
</dbReference>
<organism evidence="19 20">
    <name type="scientific">Monopterus albus</name>
    <name type="common">Swamp eel</name>
    <dbReference type="NCBI Taxonomy" id="43700"/>
    <lineage>
        <taxon>Eukaryota</taxon>
        <taxon>Metazoa</taxon>
        <taxon>Chordata</taxon>
        <taxon>Craniata</taxon>
        <taxon>Vertebrata</taxon>
        <taxon>Euteleostomi</taxon>
        <taxon>Actinopterygii</taxon>
        <taxon>Neopterygii</taxon>
        <taxon>Teleostei</taxon>
        <taxon>Neoteleostei</taxon>
        <taxon>Acanthomorphata</taxon>
        <taxon>Anabantaria</taxon>
        <taxon>Synbranchiformes</taxon>
        <taxon>Synbranchidae</taxon>
        <taxon>Monopterus</taxon>
    </lineage>
</organism>
<evidence type="ECO:0000256" key="17">
    <source>
        <dbReference type="SAM" id="SignalP"/>
    </source>
</evidence>
<feature type="compositionally biased region" description="Polar residues" evidence="15">
    <location>
        <begin position="154"/>
        <end position="177"/>
    </location>
</feature>
<keyword evidence="7 12" id="KW-0106">Calcium</keyword>
<dbReference type="AlphaFoldDB" id="A0A3Q3IML8"/>
<dbReference type="GO" id="GO:0000902">
    <property type="term" value="P:cell morphogenesis"/>
    <property type="evidence" value="ECO:0007669"/>
    <property type="project" value="TreeGrafter"/>
</dbReference>
<feature type="domain" description="Cadherin" evidence="18">
    <location>
        <begin position="620"/>
        <end position="724"/>
    </location>
</feature>
<feature type="domain" description="Cadherin" evidence="18">
    <location>
        <begin position="315"/>
        <end position="395"/>
    </location>
</feature>
<dbReference type="GO" id="GO:0007156">
    <property type="term" value="P:homophilic cell adhesion via plasma membrane adhesion molecules"/>
    <property type="evidence" value="ECO:0007669"/>
    <property type="project" value="InterPro"/>
</dbReference>
<evidence type="ECO:0000256" key="13">
    <source>
        <dbReference type="RuleBase" id="RU003318"/>
    </source>
</evidence>
<dbReference type="FunFam" id="2.60.40.60:FF:000009">
    <property type="entry name" value="Cadherin 24"/>
    <property type="match status" value="1"/>
</dbReference>
<evidence type="ECO:0000256" key="14">
    <source>
        <dbReference type="RuleBase" id="RU004357"/>
    </source>
</evidence>
<dbReference type="InterPro" id="IPR015919">
    <property type="entry name" value="Cadherin-like_sf"/>
</dbReference>
<keyword evidence="9 16" id="KW-1133">Transmembrane helix</keyword>
<evidence type="ECO:0000256" key="7">
    <source>
        <dbReference type="ARBA" id="ARBA00022837"/>
    </source>
</evidence>
<dbReference type="InterPro" id="IPR000233">
    <property type="entry name" value="Cadherin_Y-type_LIR"/>
</dbReference>
<feature type="domain" description="Cadherin" evidence="18">
    <location>
        <begin position="733"/>
        <end position="847"/>
    </location>
</feature>
<keyword evidence="10 16" id="KW-0472">Membrane</keyword>
<evidence type="ECO:0000256" key="3">
    <source>
        <dbReference type="ARBA" id="ARBA00022692"/>
    </source>
</evidence>
<evidence type="ECO:0000256" key="11">
    <source>
        <dbReference type="ARBA" id="ARBA00023180"/>
    </source>
</evidence>
<dbReference type="GO" id="GO:0044331">
    <property type="term" value="P:cell-cell adhesion mediated by cadherin"/>
    <property type="evidence" value="ECO:0007669"/>
    <property type="project" value="TreeGrafter"/>
</dbReference>
<dbReference type="GO" id="GO:0045296">
    <property type="term" value="F:cadherin binding"/>
    <property type="evidence" value="ECO:0007669"/>
    <property type="project" value="TreeGrafter"/>
</dbReference>
<evidence type="ECO:0000313" key="19">
    <source>
        <dbReference type="Ensembl" id="ENSMALP00000004874.1"/>
    </source>
</evidence>
<dbReference type="Gene3D" id="2.60.40.60">
    <property type="entry name" value="Cadherins"/>
    <property type="match status" value="5"/>
</dbReference>
<feature type="domain" description="Cadherin" evidence="18">
    <location>
        <begin position="505"/>
        <end position="619"/>
    </location>
</feature>
<dbReference type="FunFam" id="2.60.40.60:FF:000008">
    <property type="entry name" value="Cadherin 24"/>
    <property type="match status" value="1"/>
</dbReference>
<keyword evidence="8 13" id="KW-0130">Cell adhesion</keyword>
<feature type="signal peptide" evidence="17">
    <location>
        <begin position="1"/>
        <end position="29"/>
    </location>
</feature>
<comment type="function">
    <text evidence="14">Cadherins are calcium-dependent cell adhesion proteins.</text>
</comment>
<reference evidence="19" key="1">
    <citation type="submission" date="2025-08" db="UniProtKB">
        <authorList>
            <consortium name="Ensembl"/>
        </authorList>
    </citation>
    <scope>IDENTIFICATION</scope>
</reference>
<evidence type="ECO:0000256" key="8">
    <source>
        <dbReference type="ARBA" id="ARBA00022889"/>
    </source>
</evidence>
<feature type="region of interest" description="Disordered" evidence="15">
    <location>
        <begin position="236"/>
        <end position="284"/>
    </location>
</feature>
<dbReference type="InterPro" id="IPR020894">
    <property type="entry name" value="Cadherin_CS"/>
</dbReference>
<dbReference type="GO" id="GO:0016477">
    <property type="term" value="P:cell migration"/>
    <property type="evidence" value="ECO:0007669"/>
    <property type="project" value="TreeGrafter"/>
</dbReference>
<feature type="transmembrane region" description="Helical" evidence="16">
    <location>
        <begin position="852"/>
        <end position="875"/>
    </location>
</feature>
<evidence type="ECO:0000256" key="10">
    <source>
        <dbReference type="ARBA" id="ARBA00023136"/>
    </source>
</evidence>
<dbReference type="FunFam" id="2.60.40.60:FF:000012">
    <property type="entry name" value="Cadherin 24"/>
    <property type="match status" value="1"/>
</dbReference>
<proteinExistence type="predicted"/>
<evidence type="ECO:0000256" key="5">
    <source>
        <dbReference type="ARBA" id="ARBA00022729"/>
    </source>
</evidence>
<evidence type="ECO:0000256" key="4">
    <source>
        <dbReference type="ARBA" id="ARBA00022723"/>
    </source>
</evidence>
<dbReference type="InterPro" id="IPR039808">
    <property type="entry name" value="Cadherin"/>
</dbReference>
<feature type="compositionally biased region" description="Polar residues" evidence="15">
    <location>
        <begin position="241"/>
        <end position="266"/>
    </location>
</feature>
<dbReference type="PROSITE" id="PS00232">
    <property type="entry name" value="CADHERIN_1"/>
    <property type="match status" value="2"/>
</dbReference>
<evidence type="ECO:0000256" key="15">
    <source>
        <dbReference type="SAM" id="MobiDB-lite"/>
    </source>
</evidence>
<evidence type="ECO:0000256" key="1">
    <source>
        <dbReference type="ARBA" id="ARBA00004251"/>
    </source>
</evidence>
<dbReference type="Pfam" id="PF01049">
    <property type="entry name" value="CADH_Y-type_LIR"/>
    <property type="match status" value="1"/>
</dbReference>
<sequence>MRVPAGVAVVSHLCPLVVFLCVVSQSCYGTQVYLSPHTSPYPSLYPNPRLKSLSESTPIPSTYKNMAPLRPNLLSSSSQNLWKKYHSRLDTMSYLTDNHKSNTNFPLAISQATSSSNIRFKPQHAPRQSSKSRQELAYKSTSDQIARNTLKGPKQSSKINTQTNSNPSLRSLSQSNRKVAPNSKLMSMPKTNLTKSVSAASTKLALQSSPKQRSYLSGTMSPSTYYSASAALLSHPKSHSKLQPSSQTNINANANSKLPSLNSRSSTRAHRNQTKLVDTDKESHHRPKRGWIWNQFFVLEEHIGPEPQYVGKLHSNSDKGDGSVHYILSGDGAGSIFIIDETTGDIHATKSLDRERKSQYVLHARAIDWRTNHSLEAESEFIIKVQDVNDNAPTFPDGPFSATVPEMSDVGTSVFQVTASDADDSTYGNSAKIVYSILEGQPYFSVDPKTGIIRTAMSNMDRETRGQYAVVIQAKDMAGSVGGLSGSTTVNITLTDVNDNPPKFLQKSYQLYVPELAPVGKAVGRISASDEDEGQNAEMTYSITNADAAAIFTIMTDADRREGIISLKEPLNYEKRKVHTLNIEGSNTHPDSRFSHLGPFKDSTSLRVIVGDVDEPPVFSMDYYIMDVYENSPAGTQVGTVTAVDPDSTNSAVRYFIENEEERPLYFSIGVNSGIIRTSQVLDREQTAWHNITVMAAEVDNPRMVSHVPVTIQVLDVNDNIPSISGGNSVVIVCEGTKNGQVIQTVRAADRDNFANGKFSFYVPDEHQVNANFTVKDNGDNTASIVSHRREGFSVDRDQELFSLVVVVTDGGEPPLSSTTTLFLRVCVCQRNTRGRNSNNVCQAQAFLSSTGLSTGAFVAILLCIVILLAIVMLFTQLRNKKASKESLILSEEDIRENVVTYDDEGGGEEDTEAFDIAALRNPKASEPHRKFHTYLGHGPIPNGEDEVVDDEDGIVVVRRRKAREVHYRSYSPESEPAWFVIDCILPEISRSAPSLLLDGHDIIQQIIQQKVDEANSDTRGPPYDSLQTYAYEGHGSSAGSVSSLGLSAVVPELNYADLEDWEPERPTLEQTVGGQLVTGQTNSDS</sequence>
<evidence type="ECO:0000256" key="6">
    <source>
        <dbReference type="ARBA" id="ARBA00022737"/>
    </source>
</evidence>
<dbReference type="GO" id="GO:0008013">
    <property type="term" value="F:beta-catenin binding"/>
    <property type="evidence" value="ECO:0007669"/>
    <property type="project" value="TreeGrafter"/>
</dbReference>
<protein>
    <recommendedName>
        <fullName evidence="18">Cadherin domain-containing protein</fullName>
    </recommendedName>
</protein>
<dbReference type="CDD" id="cd11304">
    <property type="entry name" value="Cadherin_repeat"/>
    <property type="match status" value="4"/>
</dbReference>
<dbReference type="OrthoDB" id="6252479at2759"/>
<name>A0A3Q3IML8_MONAL</name>
<dbReference type="SUPFAM" id="SSF49313">
    <property type="entry name" value="Cadherin-like"/>
    <property type="match status" value="5"/>
</dbReference>
<evidence type="ECO:0000256" key="12">
    <source>
        <dbReference type="PROSITE-ProRule" id="PRU00043"/>
    </source>
</evidence>
<dbReference type="PRINTS" id="PR00205">
    <property type="entry name" value="CADHERIN"/>
</dbReference>
<dbReference type="GO" id="GO:0002009">
    <property type="term" value="P:morphogenesis of an epithelium"/>
    <property type="evidence" value="ECO:0007669"/>
    <property type="project" value="UniProtKB-ARBA"/>
</dbReference>
<feature type="region of interest" description="Disordered" evidence="15">
    <location>
        <begin position="1061"/>
        <end position="1086"/>
    </location>
</feature>
<evidence type="ECO:0000256" key="16">
    <source>
        <dbReference type="SAM" id="Phobius"/>
    </source>
</evidence>
<reference evidence="19" key="2">
    <citation type="submission" date="2025-09" db="UniProtKB">
        <authorList>
            <consortium name="Ensembl"/>
        </authorList>
    </citation>
    <scope>IDENTIFICATION</scope>
</reference>
<dbReference type="FunFam" id="2.60.40.60:FF:000017">
    <property type="entry name" value="Cadherin 24"/>
    <property type="match status" value="1"/>
</dbReference>
<dbReference type="SMART" id="SM00112">
    <property type="entry name" value="CA"/>
    <property type="match status" value="5"/>
</dbReference>
<comment type="subcellular location">
    <subcellularLocation>
        <location evidence="1 13">Cell membrane</location>
        <topology evidence="1 13">Single-pass type I membrane protein</topology>
    </subcellularLocation>
</comment>
<feature type="domain" description="Cadherin" evidence="18">
    <location>
        <begin position="396"/>
        <end position="504"/>
    </location>
</feature>
<dbReference type="Gene3D" id="4.10.900.10">
    <property type="entry name" value="TCF3-CBD (Catenin binding domain)"/>
    <property type="match status" value="1"/>
</dbReference>
<evidence type="ECO:0000259" key="18">
    <source>
        <dbReference type="PROSITE" id="PS50268"/>
    </source>
</evidence>